<dbReference type="Proteomes" id="UP001236014">
    <property type="component" value="Chromosome"/>
</dbReference>
<dbReference type="EMBL" id="CP127294">
    <property type="protein sequence ID" value="WIX75415.1"/>
    <property type="molecule type" value="Genomic_DNA"/>
</dbReference>
<name>A0A9Y2MNZ9_9PSEU</name>
<reference evidence="4 5" key="1">
    <citation type="submission" date="2023-06" db="EMBL/GenBank/DDBJ databases">
        <authorList>
            <person name="Oyuntsetseg B."/>
            <person name="Kim S.B."/>
        </authorList>
    </citation>
    <scope>NUCLEOTIDE SEQUENCE [LARGE SCALE GENOMIC DNA]</scope>
    <source>
        <strain evidence="4 5">2-15</strain>
    </source>
</reference>
<dbReference type="SUPFAM" id="SSF53756">
    <property type="entry name" value="UDP-Glycosyltransferase/glycogen phosphorylase"/>
    <property type="match status" value="1"/>
</dbReference>
<evidence type="ECO:0000313" key="5">
    <source>
        <dbReference type="Proteomes" id="UP001236014"/>
    </source>
</evidence>
<dbReference type="InterPro" id="IPR010610">
    <property type="entry name" value="EryCIII-like_C"/>
</dbReference>
<dbReference type="InterPro" id="IPR002213">
    <property type="entry name" value="UDP_glucos_trans"/>
</dbReference>
<dbReference type="InterPro" id="IPR006326">
    <property type="entry name" value="UDPGT_MGT-like"/>
</dbReference>
<dbReference type="KEGG" id="acab:QRX50_28290"/>
<dbReference type="RefSeq" id="WP_285966187.1">
    <property type="nucleotide sequence ID" value="NZ_CP127294.1"/>
</dbReference>
<sequence>MRKHLFFVAAPAAGHVNPALPLVAELVGRGHRVTFASGPAHAAAIEGAGAEAVRLPWTLDPTALSRETFSTTSFVDLLDGLLEAAAPEIDALVEKVRDADVVCFDATVAPVAAAVAHRLGVPAVALVASMAVNEHLPLAELLPPDFRPDNEALIRFATHLHEFSAQQGVPAPLVPMAAPSVPLTLVFVPAAFQIAAETFDETYRFVGPTVRAGEWAPPAGKPVLLVSLGTAFTDRPDVFRACAQAFAGTEWHVVMSLGRTDPALLGELPPNVEALPSVPQQAVLGHASAFVSHAGMNSIMEALSRAVPLVTLPRVPEQALNARRVQELGLGEVLDSGALTPELVRETVLRVAGDPGVQDRLARMAKEITAAGGATAAAEAVLDLLG</sequence>
<dbReference type="GO" id="GO:0016758">
    <property type="term" value="F:hexosyltransferase activity"/>
    <property type="evidence" value="ECO:0007669"/>
    <property type="project" value="InterPro"/>
</dbReference>
<comment type="similarity">
    <text evidence="1">Belongs to the UDP-glycosyltransferase family.</text>
</comment>
<dbReference type="PANTHER" id="PTHR21015:SF22">
    <property type="entry name" value="GLYCOSYLTRANSFERASE"/>
    <property type="match status" value="1"/>
</dbReference>
<dbReference type="Gene3D" id="3.40.50.2000">
    <property type="entry name" value="Glycogen Phosphorylase B"/>
    <property type="match status" value="2"/>
</dbReference>
<dbReference type="CDD" id="cd03784">
    <property type="entry name" value="GT1_Gtf-like"/>
    <property type="match status" value="1"/>
</dbReference>
<accession>A0A9Y2MNZ9</accession>
<dbReference type="NCBIfam" id="TIGR01426">
    <property type="entry name" value="MGT"/>
    <property type="match status" value="1"/>
</dbReference>
<dbReference type="PANTHER" id="PTHR21015">
    <property type="entry name" value="UDP-N-ACETYLGLUCOSAMINE--N-ACETYLMURAMYL-(PENTAPEPTIDE) PYROPHOSPHORYL-UNDECAPRENOL N-ACETYLGLUCOSAMINE TRANSFERASE 1"/>
    <property type="match status" value="1"/>
</dbReference>
<gene>
    <name evidence="4" type="ORF">QRX50_28290</name>
</gene>
<dbReference type="GO" id="GO:0008194">
    <property type="term" value="F:UDP-glycosyltransferase activity"/>
    <property type="evidence" value="ECO:0007669"/>
    <property type="project" value="InterPro"/>
</dbReference>
<feature type="domain" description="Erythromycin biosynthesis protein CIII-like C-terminal" evidence="3">
    <location>
        <begin position="252"/>
        <end position="375"/>
    </location>
</feature>
<dbReference type="Pfam" id="PF06722">
    <property type="entry name" value="EryCIII-like_C"/>
    <property type="match status" value="1"/>
</dbReference>
<organism evidence="4 5">
    <name type="scientific">Amycolatopsis carbonis</name>
    <dbReference type="NCBI Taxonomy" id="715471"/>
    <lineage>
        <taxon>Bacteria</taxon>
        <taxon>Bacillati</taxon>
        <taxon>Actinomycetota</taxon>
        <taxon>Actinomycetes</taxon>
        <taxon>Pseudonocardiales</taxon>
        <taxon>Pseudonocardiaceae</taxon>
        <taxon>Amycolatopsis</taxon>
    </lineage>
</organism>
<proteinExistence type="inferred from homology"/>
<evidence type="ECO:0000256" key="2">
    <source>
        <dbReference type="ARBA" id="ARBA00022679"/>
    </source>
</evidence>
<evidence type="ECO:0000313" key="4">
    <source>
        <dbReference type="EMBL" id="WIX75415.1"/>
    </source>
</evidence>
<protein>
    <submittedName>
        <fullName evidence="4">Glycosyltransferase</fullName>
    </submittedName>
</protein>
<dbReference type="FunFam" id="3.40.50.2000:FF:000072">
    <property type="entry name" value="Glycosyl transferase"/>
    <property type="match status" value="1"/>
</dbReference>
<evidence type="ECO:0000259" key="3">
    <source>
        <dbReference type="Pfam" id="PF06722"/>
    </source>
</evidence>
<keyword evidence="5" id="KW-1185">Reference proteome</keyword>
<keyword evidence="2" id="KW-0808">Transferase</keyword>
<dbReference type="AlphaFoldDB" id="A0A9Y2MNZ9"/>
<evidence type="ECO:0000256" key="1">
    <source>
        <dbReference type="ARBA" id="ARBA00009995"/>
    </source>
</evidence>